<feature type="transmembrane region" description="Helical" evidence="7">
    <location>
        <begin position="2639"/>
        <end position="2658"/>
    </location>
</feature>
<dbReference type="Proteomes" id="UP000292052">
    <property type="component" value="Unassembled WGS sequence"/>
</dbReference>
<evidence type="ECO:0000256" key="4">
    <source>
        <dbReference type="ARBA" id="ARBA00022989"/>
    </source>
</evidence>
<feature type="transmembrane region" description="Helical" evidence="7">
    <location>
        <begin position="558"/>
        <end position="575"/>
    </location>
</feature>
<feature type="transmembrane region" description="Helical" evidence="7">
    <location>
        <begin position="1804"/>
        <end position="1826"/>
    </location>
</feature>
<feature type="domain" description="Cyclic nucleotide-binding" evidence="8">
    <location>
        <begin position="2743"/>
        <end position="2850"/>
    </location>
</feature>
<organism evidence="9 10">
    <name type="scientific">Asbolus verrucosus</name>
    <name type="common">Desert ironclad beetle</name>
    <dbReference type="NCBI Taxonomy" id="1661398"/>
    <lineage>
        <taxon>Eukaryota</taxon>
        <taxon>Metazoa</taxon>
        <taxon>Ecdysozoa</taxon>
        <taxon>Arthropoda</taxon>
        <taxon>Hexapoda</taxon>
        <taxon>Insecta</taxon>
        <taxon>Pterygota</taxon>
        <taxon>Neoptera</taxon>
        <taxon>Endopterygota</taxon>
        <taxon>Coleoptera</taxon>
        <taxon>Polyphaga</taxon>
        <taxon>Cucujiformia</taxon>
        <taxon>Tenebrionidae</taxon>
        <taxon>Pimeliinae</taxon>
        <taxon>Asbolus</taxon>
    </lineage>
</organism>
<evidence type="ECO:0000313" key="9">
    <source>
        <dbReference type="EMBL" id="RZC42076.1"/>
    </source>
</evidence>
<feature type="domain" description="Cyclic nucleotide-binding" evidence="8">
    <location>
        <begin position="1280"/>
        <end position="1347"/>
    </location>
</feature>
<gene>
    <name evidence="9" type="ORF">BDFB_004065</name>
</gene>
<feature type="domain" description="Cyclic nucleotide-binding" evidence="8">
    <location>
        <begin position="2338"/>
        <end position="2426"/>
    </location>
</feature>
<feature type="transmembrane region" description="Helical" evidence="7">
    <location>
        <begin position="171"/>
        <end position="196"/>
    </location>
</feature>
<evidence type="ECO:0000259" key="8">
    <source>
        <dbReference type="PROSITE" id="PS50042"/>
    </source>
</evidence>
<feature type="domain" description="Cyclic nucleotide-binding" evidence="8">
    <location>
        <begin position="880"/>
        <end position="967"/>
    </location>
</feature>
<feature type="transmembrane region" description="Helical" evidence="7">
    <location>
        <begin position="1385"/>
        <end position="1407"/>
    </location>
</feature>
<dbReference type="SMART" id="SM00100">
    <property type="entry name" value="cNMP"/>
    <property type="match status" value="5"/>
</dbReference>
<dbReference type="InterPro" id="IPR013870">
    <property type="entry name" value="Ribosomal_mL54"/>
</dbReference>
<feature type="transmembrane region" description="Helical" evidence="7">
    <location>
        <begin position="1704"/>
        <end position="1727"/>
    </location>
</feature>
<dbReference type="GO" id="GO:0042391">
    <property type="term" value="P:regulation of membrane potential"/>
    <property type="evidence" value="ECO:0007669"/>
    <property type="project" value="TreeGrafter"/>
</dbReference>
<feature type="transmembrane region" description="Helical" evidence="7">
    <location>
        <begin position="245"/>
        <end position="273"/>
    </location>
</feature>
<feature type="transmembrane region" description="Helical" evidence="7">
    <location>
        <begin position="1039"/>
        <end position="1058"/>
    </location>
</feature>
<feature type="transmembrane region" description="Helical" evidence="7">
    <location>
        <begin position="1094"/>
        <end position="1115"/>
    </location>
</feature>
<dbReference type="InterPro" id="IPR005821">
    <property type="entry name" value="Ion_trans_dom"/>
</dbReference>
<feature type="transmembrane region" description="Helical" evidence="7">
    <location>
        <begin position="2907"/>
        <end position="2928"/>
    </location>
</feature>
<dbReference type="SUPFAM" id="SSF81324">
    <property type="entry name" value="Voltage-gated potassium channels"/>
    <property type="match status" value="7"/>
</dbReference>
<feature type="transmembrane region" description="Helical" evidence="7">
    <location>
        <begin position="587"/>
        <end position="611"/>
    </location>
</feature>
<feature type="transmembrane region" description="Helical" evidence="7">
    <location>
        <begin position="695"/>
        <end position="719"/>
    </location>
</feature>
<dbReference type="Pfam" id="PF00027">
    <property type="entry name" value="cNMP_binding"/>
    <property type="match status" value="2"/>
</dbReference>
<dbReference type="Gene3D" id="1.10.287.70">
    <property type="match status" value="5"/>
</dbReference>
<dbReference type="InterPro" id="IPR018490">
    <property type="entry name" value="cNMP-bd_dom_sf"/>
</dbReference>
<reference evidence="9 10" key="1">
    <citation type="submission" date="2017-03" db="EMBL/GenBank/DDBJ databases">
        <title>Genome of the blue death feigning beetle - Asbolus verrucosus.</title>
        <authorList>
            <person name="Rider S.D."/>
        </authorList>
    </citation>
    <scope>NUCLEOTIDE SEQUENCE [LARGE SCALE GENOMIC DNA]</scope>
    <source>
        <strain evidence="9">Butters</strain>
        <tissue evidence="9">Head and leg muscle</tissue>
    </source>
</reference>
<feature type="transmembrane region" description="Helical" evidence="7">
    <location>
        <begin position="46"/>
        <end position="67"/>
    </location>
</feature>
<keyword evidence="3 7" id="KW-0812">Transmembrane</keyword>
<dbReference type="SUPFAM" id="SSF51206">
    <property type="entry name" value="cAMP-binding domain-like"/>
    <property type="match status" value="6"/>
</dbReference>
<feature type="transmembrane region" description="Helical" evidence="7">
    <location>
        <begin position="779"/>
        <end position="799"/>
    </location>
</feature>
<feature type="transmembrane region" description="Helical" evidence="7">
    <location>
        <begin position="1856"/>
        <end position="1880"/>
    </location>
</feature>
<keyword evidence="4 7" id="KW-1133">Transmembrane helix</keyword>
<feature type="transmembrane region" description="Helical" evidence="7">
    <location>
        <begin position="1549"/>
        <end position="1566"/>
    </location>
</feature>
<dbReference type="OrthoDB" id="415460at2759"/>
<feature type="transmembrane region" description="Helical" evidence="7">
    <location>
        <begin position="1176"/>
        <end position="1195"/>
    </location>
</feature>
<dbReference type="InterPro" id="IPR050818">
    <property type="entry name" value="KCNH_animal-type"/>
</dbReference>
<feature type="transmembrane region" description="Helical" evidence="7">
    <location>
        <begin position="2556"/>
        <end position="2574"/>
    </location>
</feature>
<protein>
    <recommendedName>
        <fullName evidence="8">Cyclic nucleotide-binding domain-containing protein</fullName>
    </recommendedName>
</protein>
<evidence type="ECO:0000256" key="2">
    <source>
        <dbReference type="ARBA" id="ARBA00022448"/>
    </source>
</evidence>
<evidence type="ECO:0000256" key="7">
    <source>
        <dbReference type="SAM" id="Phobius"/>
    </source>
</evidence>
<feature type="transmembrane region" description="Helical" evidence="7">
    <location>
        <begin position="1357"/>
        <end position="1379"/>
    </location>
</feature>
<feature type="non-terminal residue" evidence="9">
    <location>
        <position position="1"/>
    </location>
</feature>
<dbReference type="PANTHER" id="PTHR10217">
    <property type="entry name" value="VOLTAGE AND LIGAND GATED POTASSIUM CHANNEL"/>
    <property type="match status" value="1"/>
</dbReference>
<dbReference type="Gene3D" id="1.10.287.630">
    <property type="entry name" value="Helix hairpin bin"/>
    <property type="match status" value="5"/>
</dbReference>
<proteinExistence type="predicted"/>
<feature type="transmembrane region" description="Helical" evidence="7">
    <location>
        <begin position="1578"/>
        <end position="1596"/>
    </location>
</feature>
<feature type="transmembrane region" description="Helical" evidence="7">
    <location>
        <begin position="2232"/>
        <end position="2253"/>
    </location>
</feature>
<dbReference type="PROSITE" id="PS50042">
    <property type="entry name" value="CNMP_BINDING_3"/>
    <property type="match status" value="6"/>
</dbReference>
<evidence type="ECO:0000256" key="1">
    <source>
        <dbReference type="ARBA" id="ARBA00004141"/>
    </source>
</evidence>
<comment type="caution">
    <text evidence="9">The sequence shown here is derived from an EMBL/GenBank/DDBJ whole genome shotgun (WGS) entry which is preliminary data.</text>
</comment>
<evidence type="ECO:0000313" key="10">
    <source>
        <dbReference type="Proteomes" id="UP000292052"/>
    </source>
</evidence>
<comment type="subcellular location">
    <subcellularLocation>
        <location evidence="1">Membrane</location>
        <topology evidence="1">Multi-pass membrane protein</topology>
    </subcellularLocation>
</comment>
<sequence>RLEPKKSELIETDEKFETSTFLQEKPKTDWILAFDEILISEIWENLILTTILLNYFIACFVYVFMKNHIGKEIYYIILAFDVIYILDYIAAVKLFLWKNTQISLNKDLRSKIDLIVDLFLAFPYSYIYEATAHESYNFTVFLSLRAILVLRLYHVVLYFKEKVNVVNINHVVYFIAEYVIYMAVLVHATACLWYLVAFPDDPPPPSGAWTKVEDIRERYKDPASLYVHGLYFALTYITGRNFGDIVPLGIVVIVCVGFIFTTAIFIAAFSFLFERTHKLRSALRIQMQDIKKYLSSSSMNEKDKKLIHKYYEILWTKKRGVREPNQLFQLPFPLKSEICVDVNIRALQTSLLFRNKPEAFLRSVAYLMRHKFYQPGESIYHVNVIKVKMIFVVLGAIEVLSEEDDESSVITFGAGTCLGESALVLSLPSKCSVRAACYTELQVLDRKDFYTIIDLFPELYASIRETIMKRIAEIEPIESTRLSVAINLYSFFRQQQKTSTIKMLKDKLRGLAPKTEKKDKYLSLYQLKDNKDDEEKFPVFVSASFPWILQPDSSFFKCWEILILAVAVVICVLYPRYIIFRKKYPEWFLSFAEIVDLFLMMDVVVVLCTAIQQKNKIIKTFMEILHERLTQFGFYLDFFSCIKLELFFEIFTRNERFGEVLRLNRLLKIYRIPKKFHELENQIDRKITKIRMAKYISYILISEYLLGAVLYMTTCFTFICTEDGWFFTKLMYDLKTHVHSSYTSNEIVTSQYYALFFLSGMTFPNILPNNITDKVTACLATLFGIILLSYCIAEFSAALTRQLQPVISFQESLFSVKTFMQRKNMSKELTARVENFFTLQWNYDKGLGLKGQSLFFNASRNIQMKTQFNDKLETIANLPLFQGKDLNFLKHLSTVATALILPPNEFITYKGEMIKILYIIQEGYCRSVILGPKSFFGSLLLFSSLNSPWTIETLTHVKILCIAHKTLWKSASMFPVVAKEFQRVINEINLEDEVQKILMFQNPDSKKNTYDLQGSIINMIAYCKRQKESYSEPFKQLGYLYWIQFFLLPICILPYGFFLKLWMSLRLVVVLINLLIEPYNLIEAPHTPLLHDLHLALSIVAYVDLYVMLFVGYYGPRNQLVMHPLKTAIHYLKGKFIFDFYYTELYQVYILSVYFVTSTFTACGISGITPEYSANLLLTIFIILNGMLLIGYIYVNILSYKADWNSLLSKNQEMINEIKKFMGQEKVRKNLQEQVIDRIEYKWKRTRGAEPNEILANLHAALHEDATLPMYESVLRDTPIFGNVDSSFFRIIVKIVKIKYYLRKEYVFKADDVVSNVYIIYSGTVKITSKSGNSEEVMGIGGVFGNITPHLRHKISVTIAALNSLCLILAYPNCILVIYEFCFQHHTLALLYVAIITDVIFLMKLILDMHKSYEDHYGELVVSNKKIIKRYFQNHTSRRCLDFLCNLPLFYLAFLLSVFSELNYYLVFSSLRMITLFRFLTIFDYYNEKSNQLLTNKICLKTGYTIVWCTLIIHIFSCGWYLCACPLVFCFEESWTSEILEANESKPTIYITCLYFMIGLFTTSGNNDVTPSNLHEKIYLIMVMVVAIFLVGIFIGEVMNILNSLTLARAHYEHEIKELQIYLQNCNVHEFQMKKMRNYVQKLWAVSNGKQKAQSGFKFIPLGILKILTSDLWRIIILFSIFLNYVVTSFSYFFLSRGLHKKTYYFVVILDVIYAVNYIVALTIFFWKRSQLHLNKQPRSKVSLTIDFLLVFPYSYIYEAVVQESYDSNTFLCLHAILALRLFHILLYFKEISDVAGGSHFKNFILQYLTFLIILQQATACIWYLMAFPKYSTTPSTEWTKVDEMRGRYTDPVSHYIIIMVVFAGFTLTTGIFIGSLSFLCERAYKIRAELRNQVQNIEKYLDSISMDDKGKTVIRNYYKILWTKKDGIHESDELAQLPFPLKSEICVDINIRPLQRSIIFRDKPEAFLRSVSYLMKHEFYQPGQLIYHSSVVKDKMIFVVLGTIEILSDEDDESQIIAFDAGTCLGESSLVLSLPSRCSEYPHWFIRSFLYTDFFLMLDVFVILCTAIEEKNTTTRTIMGILRKRLRQPGFYLDFLSCLWIEKFYVVFTDNEHFEHILQLNRMLKVYRVPKRIQILENHINIQIFGIRIMKYILYLLFSAYFIGALYYMITCFEYICTEDGWFFTKVMEDLKAHIKSSYSTEETLMSVYYSLSFISSLTYIDILPNNLTDMILACFATLFGIFLVSFCIAELSATITWRLKIITKFQESLFSLINYMREKNIEKELELRIENFFVLQWNYDEGVGLREQSLFFNANTNIQTMVKIKEKMEIIESVPLFRGKNLDFIHHLVTSATNLVLPPNEFITYKGEIVEILYIIQEGYCIRHLRNKSIILGPKSIFGSINFFTSVNALTTIKTLTHVKILCITHKMLWKSASMFPIVAKQFQKVVTDSSIKTDIEQLPHGESITKEEDTHLQGSIVNMISYCEQHKETYGEPFKELRYLQWIKIIFLPICILPYGFFLKIWVTMRLVVAFIAAILIPYDLIQTSHEHNLDEVIFATDIVAYIDLYVMIFVQPQGMAHHQLQDYIMFCQKHSWIDKSQFRNYTRPYEVYTAAMYFSTSILTSTPIGDVTPQYSKGLILTIAMIICGTLFFGYVYASISSHKADWNSLLSKNQEMVNELKKFMEQEKVRKELQQQIIDGLEYRWKRSKGTEPNEILVNLHPLLHEDAVLTVYESTLIKVPIFENADRSFFRVIGKLVKEMYYLRQEYIYKADDIVTDICIVYRGKVKITSKVDESETLMGSGGIFGNISPHNKNKISVTITALSNVDILCMETQVFYDVLQKYPSIKETIDNTSTDVDFIESKFRETYEAESKINIYVTCFYFMVGLCTSSSNGDVVPQNLREQIYITVVMFITNFLIGIFIGDIMNTLNSLTIARVNYEYGINELQIYLRNCNVSEFQMEKMWRYVQQLWTISNGQQLNFPRCNYAKKDTGSVSMIGGALKKKKLGKLGPVMEKKVLPVETDPQKLVQFVCGSNIYNTGEDVAIKPDSEYPEWLWNIRTGPPPPLHELDPNSKAYWKRIRKMAMRQNNKLAQLKKF</sequence>
<dbReference type="Pfam" id="PF00520">
    <property type="entry name" value="Ion_trans"/>
    <property type="match status" value="2"/>
</dbReference>
<evidence type="ECO:0000256" key="5">
    <source>
        <dbReference type="ARBA" id="ARBA00023065"/>
    </source>
</evidence>
<keyword evidence="6 7" id="KW-0472">Membrane</keyword>
<feature type="transmembrane region" description="Helical" evidence="7">
    <location>
        <begin position="2153"/>
        <end position="2171"/>
    </location>
</feature>
<feature type="transmembrane region" description="Helical" evidence="7">
    <location>
        <begin position="1672"/>
        <end position="1695"/>
    </location>
</feature>
<keyword evidence="5" id="KW-0406">Ion transport</keyword>
<dbReference type="GO" id="GO:0005886">
    <property type="term" value="C:plasma membrane"/>
    <property type="evidence" value="ECO:0007669"/>
    <property type="project" value="TreeGrafter"/>
</dbReference>
<dbReference type="InterPro" id="IPR000595">
    <property type="entry name" value="cNMP-bd_dom"/>
</dbReference>
<feature type="domain" description="Cyclic nucleotide-binding" evidence="8">
    <location>
        <begin position="352"/>
        <end position="470"/>
    </location>
</feature>
<keyword evidence="10" id="KW-1185">Reference proteome</keyword>
<evidence type="ECO:0000256" key="6">
    <source>
        <dbReference type="ARBA" id="ARBA00023136"/>
    </source>
</evidence>
<accession>A0A482WA86</accession>
<name>A0A482WA86_ASBVE</name>
<feature type="transmembrane region" description="Helical" evidence="7">
    <location>
        <begin position="73"/>
        <end position="96"/>
    </location>
</feature>
<evidence type="ECO:0000256" key="3">
    <source>
        <dbReference type="ARBA" id="ARBA00022692"/>
    </source>
</evidence>
<dbReference type="EMBL" id="QDEB01011139">
    <property type="protein sequence ID" value="RZC42076.1"/>
    <property type="molecule type" value="Genomic_DNA"/>
</dbReference>
<feature type="transmembrane region" description="Helical" evidence="7">
    <location>
        <begin position="1506"/>
        <end position="1529"/>
    </location>
</feature>
<dbReference type="InterPro" id="IPR014710">
    <property type="entry name" value="RmlC-like_jellyroll"/>
</dbReference>
<feature type="domain" description="Cyclic nucleotide-binding" evidence="8">
    <location>
        <begin position="1960"/>
        <end position="2036"/>
    </location>
</feature>
<feature type="transmembrane region" description="Helical" evidence="7">
    <location>
        <begin position="1440"/>
        <end position="1459"/>
    </location>
</feature>
<dbReference type="GO" id="GO:0005249">
    <property type="term" value="F:voltage-gated potassium channel activity"/>
    <property type="evidence" value="ECO:0007669"/>
    <property type="project" value="TreeGrafter"/>
</dbReference>
<dbReference type="Pfam" id="PF08561">
    <property type="entry name" value="Ribosomal_L37"/>
    <property type="match status" value="1"/>
</dbReference>
<dbReference type="PANTHER" id="PTHR10217:SF548">
    <property type="entry name" value="GH12235P"/>
    <property type="match status" value="1"/>
</dbReference>
<dbReference type="Gene3D" id="2.60.120.10">
    <property type="entry name" value="Jelly Rolls"/>
    <property type="match status" value="6"/>
</dbReference>
<feature type="transmembrane region" description="Helical" evidence="7">
    <location>
        <begin position="2502"/>
        <end position="2520"/>
    </location>
</feature>
<keyword evidence="2" id="KW-0813">Transport</keyword>
<dbReference type="STRING" id="1661398.A0A482WA86"/>
<dbReference type="CDD" id="cd00038">
    <property type="entry name" value="CAP_ED"/>
    <property type="match status" value="5"/>
</dbReference>